<keyword evidence="3 8" id="KW-0489">Methyltransferase</keyword>
<gene>
    <name evidence="9" type="ordered locus">Echvi_1408</name>
</gene>
<dbReference type="GO" id="GO:0006298">
    <property type="term" value="P:mismatch repair"/>
    <property type="evidence" value="ECO:0007669"/>
    <property type="project" value="TreeGrafter"/>
</dbReference>
<dbReference type="InterPro" id="IPR023095">
    <property type="entry name" value="Ade_MeTrfase_dom_2"/>
</dbReference>
<dbReference type="Proteomes" id="UP000010796">
    <property type="component" value="Chromosome"/>
</dbReference>
<dbReference type="NCBIfam" id="TIGR00571">
    <property type="entry name" value="dam"/>
    <property type="match status" value="1"/>
</dbReference>
<dbReference type="HOGENOM" id="CLU_063430_0_0_10"/>
<dbReference type="InterPro" id="IPR029063">
    <property type="entry name" value="SAM-dependent_MTases_sf"/>
</dbReference>
<evidence type="ECO:0000256" key="2">
    <source>
        <dbReference type="ARBA" id="ARBA00011900"/>
    </source>
</evidence>
<dbReference type="PANTHER" id="PTHR30481">
    <property type="entry name" value="DNA ADENINE METHYLASE"/>
    <property type="match status" value="1"/>
</dbReference>
<dbReference type="EC" id="2.1.1.72" evidence="2 8"/>
<dbReference type="PIRSF" id="PIRSF000398">
    <property type="entry name" value="M_m6A_EcoRV"/>
    <property type="match status" value="1"/>
</dbReference>
<dbReference type="SUPFAM" id="SSF53335">
    <property type="entry name" value="S-adenosyl-L-methionine-dependent methyltransferases"/>
    <property type="match status" value="1"/>
</dbReference>
<dbReference type="STRING" id="926556.Echvi_1408"/>
<evidence type="ECO:0000313" key="9">
    <source>
        <dbReference type="EMBL" id="AGA77676.1"/>
    </source>
</evidence>
<dbReference type="GO" id="GO:0043565">
    <property type="term" value="F:sequence-specific DNA binding"/>
    <property type="evidence" value="ECO:0007669"/>
    <property type="project" value="TreeGrafter"/>
</dbReference>
<evidence type="ECO:0000256" key="1">
    <source>
        <dbReference type="ARBA" id="ARBA00006594"/>
    </source>
</evidence>
<dbReference type="GO" id="GO:1904047">
    <property type="term" value="F:S-adenosyl-L-methionine binding"/>
    <property type="evidence" value="ECO:0007669"/>
    <property type="project" value="TreeGrafter"/>
</dbReference>
<dbReference type="EMBL" id="CP003346">
    <property type="protein sequence ID" value="AGA77676.1"/>
    <property type="molecule type" value="Genomic_DNA"/>
</dbReference>
<evidence type="ECO:0000256" key="7">
    <source>
        <dbReference type="PIRSR" id="PIRSR000398-1"/>
    </source>
</evidence>
<dbReference type="InterPro" id="IPR002052">
    <property type="entry name" value="DNA_methylase_N6_adenine_CS"/>
</dbReference>
<keyword evidence="4 8" id="KW-0808">Transferase</keyword>
<accession>L0FY46</accession>
<evidence type="ECO:0000256" key="8">
    <source>
        <dbReference type="RuleBase" id="RU361257"/>
    </source>
</evidence>
<feature type="binding site" evidence="7">
    <location>
        <position position="70"/>
    </location>
    <ligand>
        <name>S-adenosyl-L-methionine</name>
        <dbReference type="ChEBI" id="CHEBI:59789"/>
    </ligand>
</feature>
<dbReference type="PROSITE" id="PS00092">
    <property type="entry name" value="N6_MTASE"/>
    <property type="match status" value="1"/>
</dbReference>
<evidence type="ECO:0000256" key="4">
    <source>
        <dbReference type="ARBA" id="ARBA00022679"/>
    </source>
</evidence>
<feature type="binding site" evidence="7">
    <location>
        <position position="24"/>
    </location>
    <ligand>
        <name>S-adenosyl-L-methionine</name>
        <dbReference type="ChEBI" id="CHEBI:59789"/>
    </ligand>
</feature>
<dbReference type="PATRIC" id="fig|926556.3.peg.1493"/>
<dbReference type="RefSeq" id="WP_015265239.1">
    <property type="nucleotide sequence ID" value="NC_019904.1"/>
</dbReference>
<evidence type="ECO:0000256" key="5">
    <source>
        <dbReference type="ARBA" id="ARBA00022691"/>
    </source>
</evidence>
<dbReference type="Gene3D" id="3.40.50.150">
    <property type="entry name" value="Vaccinia Virus protein VP39"/>
    <property type="match status" value="1"/>
</dbReference>
<reference evidence="10" key="1">
    <citation type="submission" date="2012-02" db="EMBL/GenBank/DDBJ databases">
        <title>The complete genome of Echinicola vietnamensis DSM 17526.</title>
        <authorList>
            <person name="Lucas S."/>
            <person name="Copeland A."/>
            <person name="Lapidus A."/>
            <person name="Glavina del Rio T."/>
            <person name="Dalin E."/>
            <person name="Tice H."/>
            <person name="Bruce D."/>
            <person name="Goodwin L."/>
            <person name="Pitluck S."/>
            <person name="Peters L."/>
            <person name="Ovchinnikova G."/>
            <person name="Teshima H."/>
            <person name="Kyrpides N."/>
            <person name="Mavromatis K."/>
            <person name="Ivanova N."/>
            <person name="Brettin T."/>
            <person name="Detter J.C."/>
            <person name="Han C."/>
            <person name="Larimer F."/>
            <person name="Land M."/>
            <person name="Hauser L."/>
            <person name="Markowitz V."/>
            <person name="Cheng J.-F."/>
            <person name="Hugenholtz P."/>
            <person name="Woyke T."/>
            <person name="Wu D."/>
            <person name="Brambilla E."/>
            <person name="Klenk H.-P."/>
            <person name="Eisen J.A."/>
        </authorList>
    </citation>
    <scope>NUCLEOTIDE SEQUENCE [LARGE SCALE GENOMIC DNA]</scope>
    <source>
        <strain evidence="10">DSM 17526 / LMG 23754 / KMM 6221</strain>
    </source>
</reference>
<feature type="binding site" evidence="7">
    <location>
        <position position="20"/>
    </location>
    <ligand>
        <name>S-adenosyl-L-methionine</name>
        <dbReference type="ChEBI" id="CHEBI:59789"/>
    </ligand>
</feature>
<name>L0FY46_ECHVK</name>
<comment type="catalytic activity">
    <reaction evidence="6 8">
        <text>a 2'-deoxyadenosine in DNA + S-adenosyl-L-methionine = an N(6)-methyl-2'-deoxyadenosine in DNA + S-adenosyl-L-homocysteine + H(+)</text>
        <dbReference type="Rhea" id="RHEA:15197"/>
        <dbReference type="Rhea" id="RHEA-COMP:12418"/>
        <dbReference type="Rhea" id="RHEA-COMP:12419"/>
        <dbReference type="ChEBI" id="CHEBI:15378"/>
        <dbReference type="ChEBI" id="CHEBI:57856"/>
        <dbReference type="ChEBI" id="CHEBI:59789"/>
        <dbReference type="ChEBI" id="CHEBI:90615"/>
        <dbReference type="ChEBI" id="CHEBI:90616"/>
        <dbReference type="EC" id="2.1.1.72"/>
    </reaction>
</comment>
<dbReference type="OrthoDB" id="9805629at2"/>
<comment type="similarity">
    <text evidence="1 8">Belongs to the N(4)/N(6)-methyltransferase family.</text>
</comment>
<protein>
    <recommendedName>
        <fullName evidence="2 8">Site-specific DNA-methyltransferase (adenine-specific)</fullName>
        <ecNumber evidence="2 8">2.1.1.72</ecNumber>
    </recommendedName>
</protein>
<dbReference type="InterPro" id="IPR012263">
    <property type="entry name" value="M_m6A_EcoRV"/>
</dbReference>
<dbReference type="eggNOG" id="COG0338">
    <property type="taxonomic scope" value="Bacteria"/>
</dbReference>
<keyword evidence="10" id="KW-1185">Reference proteome</keyword>
<proteinExistence type="inferred from homology"/>
<keyword evidence="5 8" id="KW-0949">S-adenosyl-L-methionine</keyword>
<feature type="binding site" evidence="7">
    <location>
        <position position="192"/>
    </location>
    <ligand>
        <name>S-adenosyl-L-methionine</name>
        <dbReference type="ChEBI" id="CHEBI:59789"/>
    </ligand>
</feature>
<dbReference type="AlphaFoldDB" id="L0FY46"/>
<dbReference type="PANTHER" id="PTHR30481:SF3">
    <property type="entry name" value="DNA ADENINE METHYLASE"/>
    <property type="match status" value="1"/>
</dbReference>
<sequence>MESISTLLTNDTTAKPFLRWAGGKTWLLKYLDAFLPKKFNNYHEPFIGGGSVFIYLKSTGKIKGNAYLSDKNEDLINAYNILKDQPEELIKILGEYKNEKDFYYFIRDQKFTDQLRQAGQFIFLNRTSFNGIYRVNLKGEYNVPYGFKKYKQLFDFENLRSLSRLLSNTSMRFRDFAETINEIKKEDLVFLDPPYTVAHGNNGFVKYNQKIFSWQDQERLKEFLEEIVKKEAYFILTNAAHESISNLFNDVTKPHEINRYSVVGGVGAERREISEYIFTNCDL</sequence>
<dbReference type="InterPro" id="IPR012327">
    <property type="entry name" value="MeTrfase_D12"/>
</dbReference>
<dbReference type="GO" id="GO:0009307">
    <property type="term" value="P:DNA restriction-modification system"/>
    <property type="evidence" value="ECO:0007669"/>
    <property type="project" value="InterPro"/>
</dbReference>
<organism evidence="9 10">
    <name type="scientific">Echinicola vietnamensis (strain DSM 17526 / LMG 23754 / KMM 6221)</name>
    <dbReference type="NCBI Taxonomy" id="926556"/>
    <lineage>
        <taxon>Bacteria</taxon>
        <taxon>Pseudomonadati</taxon>
        <taxon>Bacteroidota</taxon>
        <taxon>Cytophagia</taxon>
        <taxon>Cytophagales</taxon>
        <taxon>Cyclobacteriaceae</taxon>
        <taxon>Echinicola</taxon>
    </lineage>
</organism>
<dbReference type="Gene3D" id="1.10.1020.10">
    <property type="entry name" value="Adenine-specific Methyltransferase, Domain 2"/>
    <property type="match status" value="1"/>
</dbReference>
<dbReference type="Pfam" id="PF02086">
    <property type="entry name" value="MethyltransfD12"/>
    <property type="match status" value="1"/>
</dbReference>
<dbReference type="KEGG" id="evi:Echvi_1408"/>
<evidence type="ECO:0000256" key="3">
    <source>
        <dbReference type="ARBA" id="ARBA00022603"/>
    </source>
</evidence>
<evidence type="ECO:0000313" key="10">
    <source>
        <dbReference type="Proteomes" id="UP000010796"/>
    </source>
</evidence>
<dbReference type="REBASE" id="58046">
    <property type="entry name" value="M.Evi17526I"/>
</dbReference>
<dbReference type="PRINTS" id="PR00505">
    <property type="entry name" value="D12N6MTFRASE"/>
</dbReference>
<dbReference type="GO" id="GO:0032259">
    <property type="term" value="P:methylation"/>
    <property type="evidence" value="ECO:0007669"/>
    <property type="project" value="UniProtKB-KW"/>
</dbReference>
<evidence type="ECO:0000256" key="6">
    <source>
        <dbReference type="ARBA" id="ARBA00047942"/>
    </source>
</evidence>
<dbReference type="GO" id="GO:0009007">
    <property type="term" value="F:site-specific DNA-methyltransferase (adenine-specific) activity"/>
    <property type="evidence" value="ECO:0007669"/>
    <property type="project" value="UniProtKB-UniRule"/>
</dbReference>